<dbReference type="Proteomes" id="UP000321960">
    <property type="component" value="Unassembled WGS sequence"/>
</dbReference>
<proteinExistence type="predicted"/>
<name>A0A512J604_9HYPH</name>
<evidence type="ECO:0000313" key="5">
    <source>
        <dbReference type="Proteomes" id="UP001156856"/>
    </source>
</evidence>
<reference evidence="3" key="1">
    <citation type="journal article" date="2014" name="Int. J. Syst. Evol. Microbiol.">
        <title>Complete genome of a new Firmicutes species belonging to the dominant human colonic microbiota ('Ruminococcus bicirculans') reveals two chromosomes and a selective capacity to utilize plant glucans.</title>
        <authorList>
            <consortium name="NISC Comparative Sequencing Program"/>
            <person name="Wegmann U."/>
            <person name="Louis P."/>
            <person name="Goesmann A."/>
            <person name="Henrissat B."/>
            <person name="Duncan S.H."/>
            <person name="Flint H.J."/>
        </authorList>
    </citation>
    <scope>NUCLEOTIDE SEQUENCE</scope>
    <source>
        <strain evidence="3">NBRC 107715</strain>
    </source>
</reference>
<feature type="region of interest" description="Disordered" evidence="1">
    <location>
        <begin position="119"/>
        <end position="145"/>
    </location>
</feature>
<reference evidence="5" key="2">
    <citation type="journal article" date="2019" name="Int. J. Syst. Evol. Microbiol.">
        <title>The Global Catalogue of Microorganisms (GCM) 10K type strain sequencing project: providing services to taxonomists for standard genome sequencing and annotation.</title>
        <authorList>
            <consortium name="The Broad Institute Genomics Platform"/>
            <consortium name="The Broad Institute Genome Sequencing Center for Infectious Disease"/>
            <person name="Wu L."/>
            <person name="Ma J."/>
        </authorList>
    </citation>
    <scope>NUCLEOTIDE SEQUENCE [LARGE SCALE GENOMIC DNA]</scope>
    <source>
        <strain evidence="5">NBRC 107715</strain>
    </source>
</reference>
<feature type="compositionally biased region" description="Basic and acidic residues" evidence="1">
    <location>
        <begin position="119"/>
        <end position="130"/>
    </location>
</feature>
<reference evidence="2 4" key="3">
    <citation type="submission" date="2019-07" db="EMBL/GenBank/DDBJ databases">
        <title>Whole genome shotgun sequence of Methylobacterium oxalidis NBRC 107715.</title>
        <authorList>
            <person name="Hosoyama A."/>
            <person name="Uohara A."/>
            <person name="Ohji S."/>
            <person name="Ichikawa N."/>
        </authorList>
    </citation>
    <scope>NUCLEOTIDE SEQUENCE [LARGE SCALE GENOMIC DNA]</scope>
    <source>
        <strain evidence="2 4">NBRC 107715</strain>
    </source>
</reference>
<accession>A0A512J604</accession>
<dbReference type="RefSeq" id="WP_147026861.1">
    <property type="nucleotide sequence ID" value="NZ_BJZU01000065.1"/>
</dbReference>
<dbReference type="EMBL" id="BSPK01000051">
    <property type="protein sequence ID" value="GLS64667.1"/>
    <property type="molecule type" value="Genomic_DNA"/>
</dbReference>
<evidence type="ECO:0000313" key="3">
    <source>
        <dbReference type="EMBL" id="GLS64667.1"/>
    </source>
</evidence>
<dbReference type="Proteomes" id="UP001156856">
    <property type="component" value="Unassembled WGS sequence"/>
</dbReference>
<evidence type="ECO:0000313" key="2">
    <source>
        <dbReference type="EMBL" id="GEP05289.1"/>
    </source>
</evidence>
<comment type="caution">
    <text evidence="2">The sequence shown here is derived from an EMBL/GenBank/DDBJ whole genome shotgun (WGS) entry which is preliminary data.</text>
</comment>
<reference evidence="3" key="4">
    <citation type="submission" date="2023-01" db="EMBL/GenBank/DDBJ databases">
        <title>Draft genome sequence of Methylobacterium oxalidis strain NBRC 107715.</title>
        <authorList>
            <person name="Sun Q."/>
            <person name="Mori K."/>
        </authorList>
    </citation>
    <scope>NUCLEOTIDE SEQUENCE</scope>
    <source>
        <strain evidence="3">NBRC 107715</strain>
    </source>
</reference>
<dbReference type="EMBL" id="BJZU01000065">
    <property type="protein sequence ID" value="GEP05289.1"/>
    <property type="molecule type" value="Genomic_DNA"/>
</dbReference>
<gene>
    <name evidence="3" type="ORF">GCM10007888_30480</name>
    <name evidence="2" type="ORF">MOX02_33270</name>
</gene>
<dbReference type="AlphaFoldDB" id="A0A512J604"/>
<keyword evidence="5" id="KW-1185">Reference proteome</keyword>
<evidence type="ECO:0000313" key="4">
    <source>
        <dbReference type="Proteomes" id="UP000321960"/>
    </source>
</evidence>
<evidence type="ECO:0000256" key="1">
    <source>
        <dbReference type="SAM" id="MobiDB-lite"/>
    </source>
</evidence>
<protein>
    <submittedName>
        <fullName evidence="2">Uncharacterized protein</fullName>
    </submittedName>
</protein>
<sequence length="145" mass="15706">MRRLPALPHWVQAALLGPKPRPVVLLAACLGVAAIAGWGAFAGKAWGQRDLAEQVDLLQGDRARLMAGLKQIEQTNAELVRDAQEKLAAVREELNLTTAARDFAKGQLASAQREVAALRKRLDQSRDRVAETGSIKPAEAKKPAR</sequence>
<dbReference type="OrthoDB" id="8002249at2"/>
<organism evidence="2 4">
    <name type="scientific">Methylobacterium oxalidis</name>
    <dbReference type="NCBI Taxonomy" id="944322"/>
    <lineage>
        <taxon>Bacteria</taxon>
        <taxon>Pseudomonadati</taxon>
        <taxon>Pseudomonadota</taxon>
        <taxon>Alphaproteobacteria</taxon>
        <taxon>Hyphomicrobiales</taxon>
        <taxon>Methylobacteriaceae</taxon>
        <taxon>Methylobacterium</taxon>
    </lineage>
</organism>